<dbReference type="InterPro" id="IPR013087">
    <property type="entry name" value="Znf_C2H2_type"/>
</dbReference>
<organism evidence="3 4">
    <name type="scientific">Alternaria tenuissima</name>
    <dbReference type="NCBI Taxonomy" id="119927"/>
    <lineage>
        <taxon>Eukaryota</taxon>
        <taxon>Fungi</taxon>
        <taxon>Dikarya</taxon>
        <taxon>Ascomycota</taxon>
        <taxon>Pezizomycotina</taxon>
        <taxon>Dothideomycetes</taxon>
        <taxon>Pleosporomycetidae</taxon>
        <taxon>Pleosporales</taxon>
        <taxon>Pleosporineae</taxon>
        <taxon>Pleosporaceae</taxon>
        <taxon>Alternaria</taxon>
        <taxon>Alternaria sect. Alternaria</taxon>
        <taxon>Alternaria alternata complex</taxon>
    </lineage>
</organism>
<evidence type="ECO:0000256" key="1">
    <source>
        <dbReference type="SAM" id="MobiDB-lite"/>
    </source>
</evidence>
<dbReference type="PROSITE" id="PS00028">
    <property type="entry name" value="ZINC_FINGER_C2H2_1"/>
    <property type="match status" value="1"/>
</dbReference>
<proteinExistence type="predicted"/>
<sequence length="876" mass="100827">MDLFHYLADYQSWICIPCGMGVKPKHYLTHLTKWHTDHPEVNTSKKARMLLVEELLLKGPIDPDLPEFQLPQLGLLALPHLPIHEGLSCQACNYTCLAKQNMDKHYQRQHAEHKRAPGRPSKADALTVSNRKRVSCQRLFVQGCKSHYFAVISPAEIEEEKDTIRRRDMAAQLLEAEYIRAQIDEALKQGHQETQAFGDRILDNAAPTEVSPWLEMTRWPKYLQGHSFIEIARLASPASLASEPLLVEFSDSLDRVVEQAHTSIRDDKVNVFDQARINSFIQRRREFDRPLMIKLRDSTYRSYKQVFKRLICFAYRTMQPENRIELAHRLTARQLGHLDKIITIGEELEGLKQSQQTRDGDKQGPNAAQQSLESQLDRACLCFCIAILDHTLKGDLFESTVIGFLAALGVDPEKQNLRDASSFTSYLSAFVKISQMLVIQMSVLMAEEGQIEHPSDVLDEMRERFMIHGSRSPFNWVLRLRAYGKKIRNSSTSLGYIYWSNDHERLTYKQLELSIADFKKFVATQVELAQSGLEQLFLIHSDEEREDVIPTFELRDLKDDPTESAKGWSFCNDPRNKHVLPEGKRWMLDRVLEADVLRAEFIELRKNDSKVLWKVTAAKKYISKIESFLERLLLLVHITAGQPARGTEILSLRHCNTVNGHHRSIFIKNGLVSTVTSYHKGYNIVGSTKIIHRYLPKEVSKLVVYYLWFILPFWRSLDLLVLGDKASRSPFLWSKGDVAWISTRLSNALKEEARIYLQTHLNITYYRHVAIAMSRVYLKSGGFKRDYGIEEKTSNDQASHTTWIAGSIYARGLEEAPGAIEARRAEYRMVSREWHNFLGFRAYMPCTKRPALFDMSDGEGKAVGSRKKQNMHRGVF</sequence>
<dbReference type="Proteomes" id="UP000293195">
    <property type="component" value="Unassembled WGS sequence"/>
</dbReference>
<gene>
    <name evidence="3" type="ORF">AA0119_g11795</name>
</gene>
<protein>
    <recommendedName>
        <fullName evidence="2">C2H2-type domain-containing protein</fullName>
    </recommendedName>
</protein>
<dbReference type="Pfam" id="PF12013">
    <property type="entry name" value="OrsD"/>
    <property type="match status" value="1"/>
</dbReference>
<comment type="caution">
    <text evidence="3">The sequence shown here is derived from an EMBL/GenBank/DDBJ whole genome shotgun (WGS) entry which is preliminary data.</text>
</comment>
<feature type="region of interest" description="Disordered" evidence="1">
    <location>
        <begin position="107"/>
        <end position="126"/>
    </location>
</feature>
<name>A0ABY0FT34_9PLEO</name>
<dbReference type="InterPro" id="IPR022698">
    <property type="entry name" value="OrsD"/>
</dbReference>
<keyword evidence="4" id="KW-1185">Reference proteome</keyword>
<accession>A0ABY0FT34</accession>
<reference evidence="4" key="1">
    <citation type="journal article" date="2019" name="bioRxiv">
        <title>Genomics, evolutionary history and diagnostics of the Alternaria alternata species group including apple and Asian pear pathotypes.</title>
        <authorList>
            <person name="Armitage A.D."/>
            <person name="Cockerton H.M."/>
            <person name="Sreenivasaprasad S."/>
            <person name="Woodhall J.W."/>
            <person name="Lane C.R."/>
            <person name="Harrison R.J."/>
            <person name="Clarkson J.P."/>
        </authorList>
    </citation>
    <scope>NUCLEOTIDE SEQUENCE [LARGE SCALE GENOMIC DNA]</scope>
    <source>
        <strain evidence="4">FERA 635</strain>
    </source>
</reference>
<evidence type="ECO:0000259" key="2">
    <source>
        <dbReference type="PROSITE" id="PS00028"/>
    </source>
</evidence>
<evidence type="ECO:0000313" key="3">
    <source>
        <dbReference type="EMBL" id="RYN88472.1"/>
    </source>
</evidence>
<dbReference type="EMBL" id="PDXF01000096">
    <property type="protein sequence ID" value="RYN88472.1"/>
    <property type="molecule type" value="Genomic_DNA"/>
</dbReference>
<feature type="domain" description="C2H2-type" evidence="2">
    <location>
        <begin position="89"/>
        <end position="110"/>
    </location>
</feature>
<evidence type="ECO:0000313" key="4">
    <source>
        <dbReference type="Proteomes" id="UP000293195"/>
    </source>
</evidence>